<sequence length="164" mass="18077">MKQAAQVLHWCERRNWEATNLRSSATRAKASTSVRAFTVLVEEGRLEDELGSRAQVRSSSPQKSPPLRKSALKKPVLPPLVVALSSVPRMMNSISSTGSPSRTMRLDPVYRTGFSLSHIASISWSHAVNSVESESKEKLLVFLRILPAVQRPHAVVAISTAQTY</sequence>
<proteinExistence type="predicted"/>
<gene>
    <name evidence="2" type="ORF">SI7747_15017973</name>
</gene>
<keyword evidence="3" id="KW-1185">Reference proteome</keyword>
<accession>A0A7I8JP70</accession>
<name>A0A7I8JP70_SPIIN</name>
<dbReference type="Proteomes" id="UP001189122">
    <property type="component" value="Unassembled WGS sequence"/>
</dbReference>
<dbReference type="EMBL" id="CACRZD030000015">
    <property type="protein sequence ID" value="CAA6671565.1"/>
    <property type="molecule type" value="Genomic_DNA"/>
</dbReference>
<reference evidence="2 3" key="1">
    <citation type="submission" date="2019-12" db="EMBL/GenBank/DDBJ databases">
        <authorList>
            <person name="Scholz U."/>
            <person name="Mascher M."/>
            <person name="Fiebig A."/>
        </authorList>
    </citation>
    <scope>NUCLEOTIDE SEQUENCE</scope>
</reference>
<organism evidence="2">
    <name type="scientific">Spirodela intermedia</name>
    <name type="common">Intermediate duckweed</name>
    <dbReference type="NCBI Taxonomy" id="51605"/>
    <lineage>
        <taxon>Eukaryota</taxon>
        <taxon>Viridiplantae</taxon>
        <taxon>Streptophyta</taxon>
        <taxon>Embryophyta</taxon>
        <taxon>Tracheophyta</taxon>
        <taxon>Spermatophyta</taxon>
        <taxon>Magnoliopsida</taxon>
        <taxon>Liliopsida</taxon>
        <taxon>Araceae</taxon>
        <taxon>Lemnoideae</taxon>
        <taxon>Spirodela</taxon>
    </lineage>
</organism>
<evidence type="ECO:0000313" key="3">
    <source>
        <dbReference type="Proteomes" id="UP001189122"/>
    </source>
</evidence>
<evidence type="ECO:0000256" key="1">
    <source>
        <dbReference type="SAM" id="MobiDB-lite"/>
    </source>
</evidence>
<protein>
    <submittedName>
        <fullName evidence="2">Uncharacterized protein</fullName>
    </submittedName>
</protein>
<dbReference type="EMBL" id="LR743602">
    <property type="protein sequence ID" value="CAA2632351.1"/>
    <property type="molecule type" value="Genomic_DNA"/>
</dbReference>
<dbReference type="AlphaFoldDB" id="A0A7I8JP70"/>
<evidence type="ECO:0000313" key="2">
    <source>
        <dbReference type="EMBL" id="CAA2632351.1"/>
    </source>
</evidence>
<feature type="region of interest" description="Disordered" evidence="1">
    <location>
        <begin position="50"/>
        <end position="72"/>
    </location>
</feature>